<dbReference type="PANTHER" id="PTHR43649:SF17">
    <property type="entry name" value="ABC TRANSPORTER SOLUTE BINDING PROTEIN-SUGAR TRANSPORT"/>
    <property type="match status" value="1"/>
</dbReference>
<reference evidence="3 4" key="1">
    <citation type="submission" date="2020-02" db="EMBL/GenBank/DDBJ databases">
        <title>Characterization of vanA genotype vancomycin-resistant Enterococcus saigonensis VE80.</title>
        <authorList>
            <person name="Harada T."/>
            <person name="Motooka D."/>
            <person name="Nakamura S."/>
            <person name="Yamamoto Y."/>
            <person name="Kawahara R."/>
            <person name="Kawatsu K."/>
        </authorList>
    </citation>
    <scope>NUCLEOTIDE SEQUENCE [LARGE SCALE GENOMIC DNA]</scope>
    <source>
        <strain evidence="3 4">VE80</strain>
    </source>
</reference>
<dbReference type="SUPFAM" id="SSF53850">
    <property type="entry name" value="Periplasmic binding protein-like II"/>
    <property type="match status" value="1"/>
</dbReference>
<evidence type="ECO:0000313" key="3">
    <source>
        <dbReference type="EMBL" id="BCA86301.1"/>
    </source>
</evidence>
<keyword evidence="2" id="KW-0732">Signal</keyword>
<sequence>MKKWKTSLLGLTLSAVVLVTLSACGSGNASTDEKSGDSKGFTLLSPDHSADHPKNKDLWMWKEYEKKTGVPITWQETKDINEKKNLLLSESQLPDAFYQVYWTSDELVKYGGQGMFQPIEDLIEKHAPNFNKLMEEHPEIRKSITAPDGHIYFLPELSIDPQIMGLTFRYYINQEWLDKLGLEKPRTTEELKEVLTQFVTKDPNGNGKADEQGWYMNSGELPNSFEKLLMAAYGMGTGGRTGIESSVYYEKDGSMQLTLNSDRMKDVWKYEADLYQNGLMSKNTFAGADGDKWRADAANNTVGLWTWVSPEFIGGSVQEKYTPINIIAGPEGDKSLVINGPVGTSGLVITKDCKDPGKLLEWTDYWYSQEGSDFGYLGEEGVTYHKVGDKNVYVDKILNYDKGAQLGAYQYLDNVYGGGYPYLNPNQANRDIAQGLEPIKYDDFNEDVMPEKMLSPVMPTPEESGQLSTIMTDMNNYVEQSRVKFVTGEWNFTSDWDKYVKQLKKIGSEKLLEIRRTQYERYDKE</sequence>
<evidence type="ECO:0000313" key="4">
    <source>
        <dbReference type="Proteomes" id="UP000502998"/>
    </source>
</evidence>
<evidence type="ECO:0000256" key="1">
    <source>
        <dbReference type="SAM" id="MobiDB-lite"/>
    </source>
</evidence>
<feature type="chain" id="PRO_5039084664" evidence="2">
    <location>
        <begin position="30"/>
        <end position="525"/>
    </location>
</feature>
<dbReference type="InterPro" id="IPR050490">
    <property type="entry name" value="Bact_solute-bd_prot1"/>
</dbReference>
<dbReference type="Gene3D" id="3.40.190.10">
    <property type="entry name" value="Periplasmic binding protein-like II"/>
    <property type="match status" value="2"/>
</dbReference>
<keyword evidence="4" id="KW-1185">Reference proteome</keyword>
<accession>A0A679INA3</accession>
<dbReference type="Proteomes" id="UP000502998">
    <property type="component" value="Chromosome"/>
</dbReference>
<protein>
    <submittedName>
        <fullName evidence="3">ABC transporter substrate-binding protein</fullName>
    </submittedName>
</protein>
<name>A0A679INA3_9ENTE</name>
<evidence type="ECO:0000256" key="2">
    <source>
        <dbReference type="SAM" id="SignalP"/>
    </source>
</evidence>
<feature type="region of interest" description="Disordered" evidence="1">
    <location>
        <begin position="27"/>
        <end position="48"/>
    </location>
</feature>
<dbReference type="PROSITE" id="PS51257">
    <property type="entry name" value="PROKAR_LIPOPROTEIN"/>
    <property type="match status" value="1"/>
</dbReference>
<dbReference type="AlphaFoldDB" id="A0A679INA3"/>
<dbReference type="RefSeq" id="WP_173103468.1">
    <property type="nucleotide sequence ID" value="NZ_AP022822.1"/>
</dbReference>
<dbReference type="EMBL" id="AP022822">
    <property type="protein sequence ID" value="BCA86301.1"/>
    <property type="molecule type" value="Genomic_DNA"/>
</dbReference>
<dbReference type="KEGG" id="esg:EsVE80_18240"/>
<gene>
    <name evidence="3" type="ORF">EsVE80_18240</name>
</gene>
<proteinExistence type="predicted"/>
<feature type="signal peptide" evidence="2">
    <location>
        <begin position="1"/>
        <end position="29"/>
    </location>
</feature>
<organism evidence="3 4">
    <name type="scientific">Enterococcus saigonensis</name>
    <dbReference type="NCBI Taxonomy" id="1805431"/>
    <lineage>
        <taxon>Bacteria</taxon>
        <taxon>Bacillati</taxon>
        <taxon>Bacillota</taxon>
        <taxon>Bacilli</taxon>
        <taxon>Lactobacillales</taxon>
        <taxon>Enterococcaceae</taxon>
        <taxon>Enterococcus</taxon>
    </lineage>
</organism>
<dbReference type="PANTHER" id="PTHR43649">
    <property type="entry name" value="ARABINOSE-BINDING PROTEIN-RELATED"/>
    <property type="match status" value="1"/>
</dbReference>